<gene>
    <name evidence="1" type="ORF">AMECASPLE_029813</name>
</gene>
<accession>A0ABV0XIV2</accession>
<reference evidence="1 2" key="1">
    <citation type="submission" date="2021-06" db="EMBL/GenBank/DDBJ databases">
        <authorList>
            <person name="Palmer J.M."/>
        </authorList>
    </citation>
    <scope>NUCLEOTIDE SEQUENCE [LARGE SCALE GENOMIC DNA]</scope>
    <source>
        <strain evidence="1 2">AS_MEX2019</strain>
        <tissue evidence="1">Muscle</tissue>
    </source>
</reference>
<proteinExistence type="predicted"/>
<evidence type="ECO:0000313" key="1">
    <source>
        <dbReference type="EMBL" id="MEQ2281389.1"/>
    </source>
</evidence>
<dbReference type="Proteomes" id="UP001469553">
    <property type="component" value="Unassembled WGS sequence"/>
</dbReference>
<protein>
    <submittedName>
        <fullName evidence="1">Uncharacterized protein</fullName>
    </submittedName>
</protein>
<comment type="caution">
    <text evidence="1">The sequence shown here is derived from an EMBL/GenBank/DDBJ whole genome shotgun (WGS) entry which is preliminary data.</text>
</comment>
<dbReference type="EMBL" id="JAHRIP010003460">
    <property type="protein sequence ID" value="MEQ2281389.1"/>
    <property type="molecule type" value="Genomic_DNA"/>
</dbReference>
<sequence>MFAPHCFTAGDYQRDYVTPPETTLKRPSFKLQRRVLIGYPGTCDQRSREVLCHARRRCCVRVKQVREYFPGFTGPLDFKRRTSSFREPN</sequence>
<organism evidence="1 2">
    <name type="scientific">Ameca splendens</name>
    <dbReference type="NCBI Taxonomy" id="208324"/>
    <lineage>
        <taxon>Eukaryota</taxon>
        <taxon>Metazoa</taxon>
        <taxon>Chordata</taxon>
        <taxon>Craniata</taxon>
        <taxon>Vertebrata</taxon>
        <taxon>Euteleostomi</taxon>
        <taxon>Actinopterygii</taxon>
        <taxon>Neopterygii</taxon>
        <taxon>Teleostei</taxon>
        <taxon>Neoteleostei</taxon>
        <taxon>Acanthomorphata</taxon>
        <taxon>Ovalentaria</taxon>
        <taxon>Atherinomorphae</taxon>
        <taxon>Cyprinodontiformes</taxon>
        <taxon>Goodeidae</taxon>
        <taxon>Ameca</taxon>
    </lineage>
</organism>
<evidence type="ECO:0000313" key="2">
    <source>
        <dbReference type="Proteomes" id="UP001469553"/>
    </source>
</evidence>
<keyword evidence="2" id="KW-1185">Reference proteome</keyword>
<name>A0ABV0XIV2_9TELE</name>